<dbReference type="EMBL" id="LBPX01000059">
    <property type="protein sequence ID" value="KKP65269.1"/>
    <property type="molecule type" value="Genomic_DNA"/>
</dbReference>
<keyword evidence="1" id="KW-0812">Transmembrane</keyword>
<evidence type="ECO:0000256" key="1">
    <source>
        <dbReference type="SAM" id="Phobius"/>
    </source>
</evidence>
<feature type="transmembrane region" description="Helical" evidence="1">
    <location>
        <begin position="12"/>
        <end position="30"/>
    </location>
</feature>
<gene>
    <name evidence="2" type="ORF">UR63_C0059G0005</name>
</gene>
<comment type="caution">
    <text evidence="2">The sequence shown here is derived from an EMBL/GenBank/DDBJ whole genome shotgun (WGS) entry which is preliminary data.</text>
</comment>
<organism evidence="2 3">
    <name type="scientific">Candidatus Roizmanbacteria bacterium GW2011_GWC2_35_12</name>
    <dbReference type="NCBI Taxonomy" id="1618485"/>
    <lineage>
        <taxon>Bacteria</taxon>
        <taxon>Candidatus Roizmaniibacteriota</taxon>
    </lineage>
</organism>
<keyword evidence="1" id="KW-1133">Transmembrane helix</keyword>
<evidence type="ECO:0000313" key="2">
    <source>
        <dbReference type="EMBL" id="KKP65269.1"/>
    </source>
</evidence>
<proteinExistence type="predicted"/>
<protein>
    <submittedName>
        <fullName evidence="2">Uncharacterized protein</fullName>
    </submittedName>
</protein>
<sequence>MKKDKFCVNRTFLLFAVLLLVMVFTLPYIFSSKKTGYKSSAAMPPLTITPTPTPPLTSDPKKVLNYWIDYVRTNPYSTARKRFVKVGDLGLDYYDRYTFPYLLSGNYTNAEELKLIFDYIFRQRLVSGFTGNQNDYEFLFEIDHEIVFNHAESLLCSGVGNGDFDSPFGFFIFYAIRSGYFDNNPNTKLTLFRNRTNGEIEGFISSWWGMEKNIYKRAPQLIEYIPYRSFLNGFKYVLQQTEKPLTNSTKRVEGCSDYRIGKGLSIRPTGQWWKFAEGTLESARMEKFGQQASYKNILPAIQPVGGDNFKILLESITIKQFPELVIGPYEMTKKRQGLAYFQKLNYILDGSCSDLNSNYSRMASYFNTMGQFTNPHIYKTEKRMGGAIVEKAVAARSFINYIDSTCRLNSYNFESLNCLETCYLNPNPSNSFFISFEPLEDIIKGYDSKCNSVFKSVEFLVMTDESSCIEHDFDPLFK</sequence>
<keyword evidence="1" id="KW-0472">Membrane</keyword>
<dbReference type="AlphaFoldDB" id="A0A0G0B7E4"/>
<dbReference type="Proteomes" id="UP000034127">
    <property type="component" value="Unassembled WGS sequence"/>
</dbReference>
<evidence type="ECO:0000313" key="3">
    <source>
        <dbReference type="Proteomes" id="UP000034127"/>
    </source>
</evidence>
<reference evidence="2 3" key="1">
    <citation type="journal article" date="2015" name="Nature">
        <title>rRNA introns, odd ribosomes, and small enigmatic genomes across a large radiation of phyla.</title>
        <authorList>
            <person name="Brown C.T."/>
            <person name="Hug L.A."/>
            <person name="Thomas B.C."/>
            <person name="Sharon I."/>
            <person name="Castelle C.J."/>
            <person name="Singh A."/>
            <person name="Wilkins M.J."/>
            <person name="Williams K.H."/>
            <person name="Banfield J.F."/>
        </authorList>
    </citation>
    <scope>NUCLEOTIDE SEQUENCE [LARGE SCALE GENOMIC DNA]</scope>
</reference>
<accession>A0A0G0B7E4</accession>
<name>A0A0G0B7E4_9BACT</name>